<feature type="non-terminal residue" evidence="5">
    <location>
        <position position="1"/>
    </location>
</feature>
<protein>
    <recommendedName>
        <fullName evidence="4">GDP/GTP exchange factor Sec2 N-terminal domain-containing protein</fullName>
    </recommendedName>
</protein>
<dbReference type="AlphaFoldDB" id="A0A8H7QD19"/>
<dbReference type="Gene3D" id="6.10.140.910">
    <property type="match status" value="1"/>
</dbReference>
<accession>A0A8H7QD19</accession>
<dbReference type="CDD" id="cd21044">
    <property type="entry name" value="Rab11BD_RAB3IP_like"/>
    <property type="match status" value="1"/>
</dbReference>
<feature type="coiled-coil region" evidence="2">
    <location>
        <begin position="113"/>
        <end position="274"/>
    </location>
</feature>
<evidence type="ECO:0000313" key="5">
    <source>
        <dbReference type="EMBL" id="KAG2189196.1"/>
    </source>
</evidence>
<evidence type="ECO:0000256" key="3">
    <source>
        <dbReference type="SAM" id="MobiDB-lite"/>
    </source>
</evidence>
<dbReference type="GO" id="GO:0051286">
    <property type="term" value="C:cell tip"/>
    <property type="evidence" value="ECO:0007669"/>
    <property type="project" value="TreeGrafter"/>
</dbReference>
<feature type="region of interest" description="Disordered" evidence="3">
    <location>
        <begin position="325"/>
        <end position="351"/>
    </location>
</feature>
<comment type="caution">
    <text evidence="5">The sequence shown here is derived from an EMBL/GenBank/DDBJ whole genome shotgun (WGS) entry which is preliminary data.</text>
</comment>
<dbReference type="SUPFAM" id="SSF144284">
    <property type="entry name" value="Sec2 N-terminal region"/>
    <property type="match status" value="1"/>
</dbReference>
<organism evidence="5 6">
    <name type="scientific">Umbelopsis vinacea</name>
    <dbReference type="NCBI Taxonomy" id="44442"/>
    <lineage>
        <taxon>Eukaryota</taxon>
        <taxon>Fungi</taxon>
        <taxon>Fungi incertae sedis</taxon>
        <taxon>Mucoromycota</taxon>
        <taxon>Mucoromycotina</taxon>
        <taxon>Umbelopsidomycetes</taxon>
        <taxon>Umbelopsidales</taxon>
        <taxon>Umbelopsidaceae</taxon>
        <taxon>Umbelopsis</taxon>
    </lineage>
</organism>
<dbReference type="Pfam" id="PF06428">
    <property type="entry name" value="Sec2p"/>
    <property type="match status" value="1"/>
</dbReference>
<feature type="domain" description="GDP/GTP exchange factor Sec2 N-terminal" evidence="4">
    <location>
        <begin position="126"/>
        <end position="265"/>
    </location>
</feature>
<sequence>MTESQSGITLATVDISESSEKELHMNIANDQDSLPVPDPALTTPDIRTTPDFKQDHEAINLAMDDRQEPIDNTLHDLDVESYQELPSTCSCTQIFTSITSKNCSLCDQPIPALERARNQNMEIMETLDVTNRELEEAKQRAELQEQHLERLNARVQELEHNLESKSSELVRLKKDMQALNAKYVGEINRVSEVQHEKDLLEQELEELSRRLFEEANGMVAVEKREKWKLEVAYRQLEGQLKETEDRLFAEQSQLQELRIRMEEMTNGRQQDEESMLKVSAIYGDEKGGSRPSMEEKIKRISANDPYFRAQLDMAKLHGIAKETSTASSSSFSLPPSPSSQPSPSPPNQESLIDDHNWLEFQEFVQVAADTPPKKLHSIPFLKHCLNEDIEPCLRFGPHPRLSSRKIADAIMISPCFIEESSEGYEVPTAPTRNSGSKQSWFSSSTNSTVQGCHACGRPAKVVHFRFKLIEQDDWSYIDESCRERLVAVCEFYVFIRNTRLGYYATRSIDDLYSEATRLRLQMFYSRAGTLTLMLYRLGLDRGAIGKALHPDYDNTQERQSSSILIHSSGPTPSSS</sequence>
<evidence type="ECO:0000313" key="6">
    <source>
        <dbReference type="Proteomes" id="UP000612746"/>
    </source>
</evidence>
<gene>
    <name evidence="5" type="ORF">INT44_004338</name>
</gene>
<dbReference type="Pfam" id="PF25555">
    <property type="entry name" value="RAB3A-like_C"/>
    <property type="match status" value="1"/>
</dbReference>
<keyword evidence="1 2" id="KW-0175">Coiled coil</keyword>
<dbReference type="InterPro" id="IPR009449">
    <property type="entry name" value="Sec2_N"/>
</dbReference>
<dbReference type="PANTHER" id="PTHR14430">
    <property type="entry name" value="RABIN3-RELATED"/>
    <property type="match status" value="1"/>
</dbReference>
<evidence type="ECO:0000259" key="4">
    <source>
        <dbReference type="Pfam" id="PF06428"/>
    </source>
</evidence>
<reference evidence="5" key="1">
    <citation type="submission" date="2020-12" db="EMBL/GenBank/DDBJ databases">
        <title>Metabolic potential, ecology and presence of endohyphal bacteria is reflected in genomic diversity of Mucoromycotina.</title>
        <authorList>
            <person name="Muszewska A."/>
            <person name="Okrasinska A."/>
            <person name="Steczkiewicz K."/>
            <person name="Drgas O."/>
            <person name="Orlowska M."/>
            <person name="Perlinska-Lenart U."/>
            <person name="Aleksandrzak-Piekarczyk T."/>
            <person name="Szatraj K."/>
            <person name="Zielenkiewicz U."/>
            <person name="Pilsyk S."/>
            <person name="Malc E."/>
            <person name="Mieczkowski P."/>
            <person name="Kruszewska J.S."/>
            <person name="Biernat P."/>
            <person name="Pawlowska J."/>
        </authorList>
    </citation>
    <scope>NUCLEOTIDE SEQUENCE</scope>
    <source>
        <strain evidence="5">WA0000051536</strain>
    </source>
</reference>
<proteinExistence type="predicted"/>
<feature type="compositionally biased region" description="Pro residues" evidence="3">
    <location>
        <begin position="334"/>
        <end position="346"/>
    </location>
</feature>
<dbReference type="GO" id="GO:0006887">
    <property type="term" value="P:exocytosis"/>
    <property type="evidence" value="ECO:0007669"/>
    <property type="project" value="TreeGrafter"/>
</dbReference>
<dbReference type="GO" id="GO:0070319">
    <property type="term" value="C:Golgi to plasma membrane transport vesicle"/>
    <property type="evidence" value="ECO:0007669"/>
    <property type="project" value="TreeGrafter"/>
</dbReference>
<dbReference type="GO" id="GO:0005085">
    <property type="term" value="F:guanyl-nucleotide exchange factor activity"/>
    <property type="evidence" value="ECO:0007669"/>
    <property type="project" value="InterPro"/>
</dbReference>
<feature type="compositionally biased region" description="Polar residues" evidence="3">
    <location>
        <begin position="557"/>
        <end position="575"/>
    </location>
</feature>
<dbReference type="OrthoDB" id="5560525at2759"/>
<dbReference type="PANTHER" id="PTHR14430:SF0">
    <property type="entry name" value="SEC2P DOMAIN-CONTAINING PROTEIN"/>
    <property type="match status" value="1"/>
</dbReference>
<name>A0A8H7QD19_9FUNG</name>
<dbReference type="InterPro" id="IPR040351">
    <property type="entry name" value="RAB3IL/RAB3IP/Sec2"/>
</dbReference>
<dbReference type="Proteomes" id="UP000612746">
    <property type="component" value="Unassembled WGS sequence"/>
</dbReference>
<dbReference type="EMBL" id="JAEPRA010000001">
    <property type="protein sequence ID" value="KAG2189196.1"/>
    <property type="molecule type" value="Genomic_DNA"/>
</dbReference>
<evidence type="ECO:0000256" key="2">
    <source>
        <dbReference type="SAM" id="Coils"/>
    </source>
</evidence>
<evidence type="ECO:0000256" key="1">
    <source>
        <dbReference type="ARBA" id="ARBA00023054"/>
    </source>
</evidence>
<keyword evidence="6" id="KW-1185">Reference proteome</keyword>
<feature type="region of interest" description="Disordered" evidence="3">
    <location>
        <begin position="555"/>
        <end position="575"/>
    </location>
</feature>